<keyword evidence="5" id="KW-1185">Reference proteome</keyword>
<dbReference type="InterPro" id="IPR002843">
    <property type="entry name" value="ATPase_V0-cplx_csu/dsu"/>
</dbReference>
<organism evidence="4 5">
    <name type="scientific">Aminivibrio pyruvatiphilus</name>
    <dbReference type="NCBI Taxonomy" id="1005740"/>
    <lineage>
        <taxon>Bacteria</taxon>
        <taxon>Thermotogati</taxon>
        <taxon>Synergistota</taxon>
        <taxon>Synergistia</taxon>
        <taxon>Synergistales</taxon>
        <taxon>Aminobacteriaceae</taxon>
        <taxon>Aminivibrio</taxon>
    </lineage>
</organism>
<keyword evidence="2" id="KW-0813">Transport</keyword>
<evidence type="ECO:0000313" key="4">
    <source>
        <dbReference type="EMBL" id="TDY56091.1"/>
    </source>
</evidence>
<dbReference type="RefSeq" id="WP_133958697.1">
    <property type="nucleotide sequence ID" value="NZ_SORI01000019.1"/>
</dbReference>
<dbReference type="OrthoDB" id="1653at2"/>
<keyword evidence="3" id="KW-0406">Ion transport</keyword>
<gene>
    <name evidence="4" type="ORF">C8D99_11939</name>
</gene>
<reference evidence="4 5" key="1">
    <citation type="submission" date="2019-03" db="EMBL/GenBank/DDBJ databases">
        <title>Genomic Encyclopedia of Type Strains, Phase IV (KMG-IV): sequencing the most valuable type-strain genomes for metagenomic binning, comparative biology and taxonomic classification.</title>
        <authorList>
            <person name="Goeker M."/>
        </authorList>
    </citation>
    <scope>NUCLEOTIDE SEQUENCE [LARGE SCALE GENOMIC DNA]</scope>
    <source>
        <strain evidence="4 5">DSM 25964</strain>
    </source>
</reference>
<dbReference type="PANTHER" id="PTHR38682:SF1">
    <property type="entry name" value="V-TYPE ATP SYNTHASE SUBUNIT C"/>
    <property type="match status" value="1"/>
</dbReference>
<evidence type="ECO:0000256" key="1">
    <source>
        <dbReference type="ARBA" id="ARBA00006709"/>
    </source>
</evidence>
<dbReference type="EMBL" id="SORI01000019">
    <property type="protein sequence ID" value="TDY56091.1"/>
    <property type="molecule type" value="Genomic_DNA"/>
</dbReference>
<dbReference type="InterPro" id="IPR035067">
    <property type="entry name" value="V-type_ATPase_csu/dsu"/>
</dbReference>
<dbReference type="Gene3D" id="1.20.1690.10">
    <property type="entry name" value="V-type ATP synthase subunit C domain"/>
    <property type="match status" value="2"/>
</dbReference>
<proteinExistence type="inferred from homology"/>
<dbReference type="InterPro" id="IPR036079">
    <property type="entry name" value="ATPase_csu/dsu_sf"/>
</dbReference>
<dbReference type="Pfam" id="PF01992">
    <property type="entry name" value="vATP-synt_AC39"/>
    <property type="match status" value="1"/>
</dbReference>
<sequence length="337" mass="37860">MAPAERYGYAVARLRAMSGRLLEEALLQRILESEDLDSALKVLGETVYSSWLMELKGNGEFDRAIEAELLHVYGEVQKFVPDPALVHLCRLPYDFHNVKVLLKSALLVREGGERRFDLLTSLGNIPSDDLIMAMESEDFRLLPFGLHLLVPHCFSVWEQTKDILEVEKLLDEGLFAAMRKTASATGIEAASLWVRGKIDAENVRNLLRMKRMDMETGSAAGFLHDGGLISREKLLSLYAEPVEGWGRILSFSDVSKTFSHVQDANDLNSLVVEMEKVLDEYTAAIVESSKYQAFAPENVISFLWKKELEAKNIRIALVSVSNDTDRTLARGLFRHVG</sequence>
<evidence type="ECO:0000256" key="2">
    <source>
        <dbReference type="ARBA" id="ARBA00022448"/>
    </source>
</evidence>
<dbReference type="AlphaFoldDB" id="A0A4R8M5I7"/>
<protein>
    <submittedName>
        <fullName evidence="4">V/A-type H+-transporting ATPase subunit C</fullName>
    </submittedName>
</protein>
<dbReference type="Gene3D" id="1.10.132.50">
    <property type="entry name" value="ATP synthase (C/AC39) subunit, domain 3"/>
    <property type="match status" value="1"/>
</dbReference>
<dbReference type="GO" id="GO:0046961">
    <property type="term" value="F:proton-transporting ATPase activity, rotational mechanism"/>
    <property type="evidence" value="ECO:0007669"/>
    <property type="project" value="InterPro"/>
</dbReference>
<dbReference type="Proteomes" id="UP000295066">
    <property type="component" value="Unassembled WGS sequence"/>
</dbReference>
<dbReference type="SUPFAM" id="SSF103486">
    <property type="entry name" value="V-type ATP synthase subunit C"/>
    <property type="match status" value="1"/>
</dbReference>
<dbReference type="PANTHER" id="PTHR38682">
    <property type="entry name" value="V-TYPE ATP SYNTHASE SUBUNIT C"/>
    <property type="match status" value="1"/>
</dbReference>
<name>A0A4R8M5I7_9BACT</name>
<dbReference type="InterPro" id="IPR044911">
    <property type="entry name" value="V-type_ATPase_csu/dsu_dom_3"/>
</dbReference>
<dbReference type="InterPro" id="IPR050873">
    <property type="entry name" value="V-ATPase_V0D/AC39_subunit"/>
</dbReference>
<evidence type="ECO:0000256" key="3">
    <source>
        <dbReference type="ARBA" id="ARBA00023065"/>
    </source>
</evidence>
<comment type="similarity">
    <text evidence="1">Belongs to the V-ATPase V0D/AC39 subunit family.</text>
</comment>
<accession>A0A4R8M5I7</accession>
<comment type="caution">
    <text evidence="4">The sequence shown here is derived from an EMBL/GenBank/DDBJ whole genome shotgun (WGS) entry which is preliminary data.</text>
</comment>
<evidence type="ECO:0000313" key="5">
    <source>
        <dbReference type="Proteomes" id="UP000295066"/>
    </source>
</evidence>